<reference evidence="1" key="1">
    <citation type="submission" date="2021-02" db="EMBL/GenBank/DDBJ databases">
        <authorList>
            <person name="Nowell W R."/>
        </authorList>
    </citation>
    <scope>NUCLEOTIDE SEQUENCE</scope>
</reference>
<organism evidence="1 3">
    <name type="scientific">Didymodactylos carnosus</name>
    <dbReference type="NCBI Taxonomy" id="1234261"/>
    <lineage>
        <taxon>Eukaryota</taxon>
        <taxon>Metazoa</taxon>
        <taxon>Spiralia</taxon>
        <taxon>Gnathifera</taxon>
        <taxon>Rotifera</taxon>
        <taxon>Eurotatoria</taxon>
        <taxon>Bdelloidea</taxon>
        <taxon>Philodinida</taxon>
        <taxon>Philodinidae</taxon>
        <taxon>Didymodactylos</taxon>
    </lineage>
</organism>
<dbReference type="Proteomes" id="UP000663829">
    <property type="component" value="Unassembled WGS sequence"/>
</dbReference>
<accession>A0A815SYP8</accession>
<dbReference type="EMBL" id="CAJNOQ010022155">
    <property type="protein sequence ID" value="CAF1497133.1"/>
    <property type="molecule type" value="Genomic_DNA"/>
</dbReference>
<keyword evidence="3" id="KW-1185">Reference proteome</keyword>
<dbReference type="Proteomes" id="UP000681722">
    <property type="component" value="Unassembled WGS sequence"/>
</dbReference>
<evidence type="ECO:0000313" key="2">
    <source>
        <dbReference type="EMBL" id="CAF4359421.1"/>
    </source>
</evidence>
<comment type="caution">
    <text evidence="1">The sequence shown here is derived from an EMBL/GenBank/DDBJ whole genome shotgun (WGS) entry which is preliminary data.</text>
</comment>
<evidence type="ECO:0000313" key="3">
    <source>
        <dbReference type="Proteomes" id="UP000663829"/>
    </source>
</evidence>
<dbReference type="EMBL" id="CAJOBC010087661">
    <property type="protein sequence ID" value="CAF4359421.1"/>
    <property type="molecule type" value="Genomic_DNA"/>
</dbReference>
<sequence length="138" mass="16155">MYWDQKVWVQKFGFRDFVRKNFTKFSREVEDDSEAWLKEVLANFECLDIAESQWLMFLPSLLTSSAHIWYSTEKSALSDFDEFIVKFSKQFAFKRDRPSRFRLSATTSTSTMTVPPSAITIPDPVSRTDPIQLGLKKH</sequence>
<evidence type="ECO:0000313" key="1">
    <source>
        <dbReference type="EMBL" id="CAF1497133.1"/>
    </source>
</evidence>
<protein>
    <submittedName>
        <fullName evidence="1">Uncharacterized protein</fullName>
    </submittedName>
</protein>
<gene>
    <name evidence="1" type="ORF">GPM918_LOCUS36519</name>
    <name evidence="2" type="ORF">SRO942_LOCUS37259</name>
</gene>
<name>A0A815SYP8_9BILA</name>
<dbReference type="AlphaFoldDB" id="A0A815SYP8"/>
<proteinExistence type="predicted"/>